<dbReference type="EMBL" id="CP006773">
    <property type="protein sequence ID" value="AHC99809.1"/>
    <property type="molecule type" value="Genomic_DNA"/>
</dbReference>
<evidence type="ECO:0000313" key="6">
    <source>
        <dbReference type="Proteomes" id="UP000018780"/>
    </source>
</evidence>
<keyword evidence="3" id="KW-1133">Transmembrane helix</keyword>
<dbReference type="SMART" id="SM00267">
    <property type="entry name" value="GGDEF"/>
    <property type="match status" value="1"/>
</dbReference>
<dbReference type="Proteomes" id="UP000018780">
    <property type="component" value="Chromosome"/>
</dbReference>
<dbReference type="HOGENOM" id="CLU_000445_11_16_5"/>
<reference evidence="5 6" key="1">
    <citation type="submission" date="2013-09" db="EMBL/GenBank/DDBJ databases">
        <authorList>
            <consortium name="DOE Joint Genome Institute"/>
            <person name="Klenk H.-P."/>
            <person name="Huntemann M."/>
            <person name="Han J."/>
            <person name="Chen A."/>
            <person name="Kyrpides N."/>
            <person name="Mavromatis K."/>
            <person name="Markowitz V."/>
            <person name="Palaniappan K."/>
            <person name="Ivanova N."/>
            <person name="Schaumberg A."/>
            <person name="Pati A."/>
            <person name="Liolios K."/>
            <person name="Nordberg H.P."/>
            <person name="Cantor M.N."/>
            <person name="Hua S.X."/>
            <person name="Woyke T."/>
        </authorList>
    </citation>
    <scope>NUCLEOTIDE SEQUENCE [LARGE SCALE GENOMIC DNA]</scope>
    <source>
        <strain evidence="5 6">DSM 14336</strain>
    </source>
</reference>
<evidence type="ECO:0000313" key="5">
    <source>
        <dbReference type="EMBL" id="AHC99809.1"/>
    </source>
</evidence>
<sequence length="246" mass="26319">MIPGDSFGDFMLAIRTNGQKWYFVACMTVVSVAVSWAVTGLTAPEGLSRAALVPSTLAPLLIAPVASYWAACRLLEIHVLNEKLMNLAAHDQMTSLYSRDHFFRLIAGLGGNFKGSFLLADIDRFKSINDTHGHQAGDEVIRFVAGVLKAGVQPGGIAARFGGEEFVAWMPDVSLQAAMHKAEEIRQAVGAHALSVGAESLLCSVSIGLGYHDGSRTVEAVLREADEALYAAKNSGRNQVKSTGRM</sequence>
<protein>
    <recommendedName>
        <fullName evidence="1">diguanylate cyclase</fullName>
        <ecNumber evidence="1">2.7.7.65</ecNumber>
    </recommendedName>
</protein>
<comment type="catalytic activity">
    <reaction evidence="2">
        <text>2 GTP = 3',3'-c-di-GMP + 2 diphosphate</text>
        <dbReference type="Rhea" id="RHEA:24898"/>
        <dbReference type="ChEBI" id="CHEBI:33019"/>
        <dbReference type="ChEBI" id="CHEBI:37565"/>
        <dbReference type="ChEBI" id="CHEBI:58805"/>
        <dbReference type="EC" id="2.7.7.65"/>
    </reaction>
</comment>
<dbReference type="STRING" id="999552.METH_02935"/>
<name>V9VR74_9RHOB</name>
<accession>V9VR74</accession>
<dbReference type="Pfam" id="PF00990">
    <property type="entry name" value="GGDEF"/>
    <property type="match status" value="1"/>
</dbReference>
<dbReference type="EC" id="2.7.7.65" evidence="1"/>
<dbReference type="GO" id="GO:1902201">
    <property type="term" value="P:negative regulation of bacterial-type flagellum-dependent cell motility"/>
    <property type="evidence" value="ECO:0007669"/>
    <property type="project" value="TreeGrafter"/>
</dbReference>
<dbReference type="GO" id="GO:0052621">
    <property type="term" value="F:diguanylate cyclase activity"/>
    <property type="evidence" value="ECO:0007669"/>
    <property type="project" value="UniProtKB-EC"/>
</dbReference>
<feature type="transmembrane region" description="Helical" evidence="3">
    <location>
        <begin position="51"/>
        <end position="71"/>
    </location>
</feature>
<dbReference type="GO" id="GO:0043709">
    <property type="term" value="P:cell adhesion involved in single-species biofilm formation"/>
    <property type="evidence" value="ECO:0007669"/>
    <property type="project" value="TreeGrafter"/>
</dbReference>
<feature type="domain" description="GGDEF" evidence="4">
    <location>
        <begin position="113"/>
        <end position="245"/>
    </location>
</feature>
<feature type="transmembrane region" description="Helical" evidence="3">
    <location>
        <begin position="21"/>
        <end position="39"/>
    </location>
</feature>
<dbReference type="PATRIC" id="fig|999552.6.peg.584"/>
<keyword evidence="6" id="KW-1185">Reference proteome</keyword>
<dbReference type="AlphaFoldDB" id="V9VR74"/>
<dbReference type="NCBIfam" id="TIGR00254">
    <property type="entry name" value="GGDEF"/>
    <property type="match status" value="1"/>
</dbReference>
<evidence type="ECO:0000256" key="2">
    <source>
        <dbReference type="ARBA" id="ARBA00034247"/>
    </source>
</evidence>
<dbReference type="Gene3D" id="3.30.70.270">
    <property type="match status" value="1"/>
</dbReference>
<dbReference type="InterPro" id="IPR050469">
    <property type="entry name" value="Diguanylate_Cyclase"/>
</dbReference>
<dbReference type="PROSITE" id="PS50887">
    <property type="entry name" value="GGDEF"/>
    <property type="match status" value="1"/>
</dbReference>
<dbReference type="RefSeq" id="WP_024088898.1">
    <property type="nucleotide sequence ID" value="NC_023135.1"/>
</dbReference>
<evidence type="ECO:0000259" key="4">
    <source>
        <dbReference type="PROSITE" id="PS50887"/>
    </source>
</evidence>
<dbReference type="GO" id="GO:0005886">
    <property type="term" value="C:plasma membrane"/>
    <property type="evidence" value="ECO:0007669"/>
    <property type="project" value="TreeGrafter"/>
</dbReference>
<dbReference type="InterPro" id="IPR000160">
    <property type="entry name" value="GGDEF_dom"/>
</dbReference>
<dbReference type="PANTHER" id="PTHR45138">
    <property type="entry name" value="REGULATORY COMPONENTS OF SENSORY TRANSDUCTION SYSTEM"/>
    <property type="match status" value="1"/>
</dbReference>
<dbReference type="PANTHER" id="PTHR45138:SF9">
    <property type="entry name" value="DIGUANYLATE CYCLASE DGCM-RELATED"/>
    <property type="match status" value="1"/>
</dbReference>
<organism evidence="5 6">
    <name type="scientific">Leisingera methylohalidivorans DSM 14336</name>
    <dbReference type="NCBI Taxonomy" id="999552"/>
    <lineage>
        <taxon>Bacteria</taxon>
        <taxon>Pseudomonadati</taxon>
        <taxon>Pseudomonadota</taxon>
        <taxon>Alphaproteobacteria</taxon>
        <taxon>Rhodobacterales</taxon>
        <taxon>Roseobacteraceae</taxon>
        <taxon>Leisingera</taxon>
    </lineage>
</organism>
<proteinExistence type="predicted"/>
<dbReference type="KEGG" id="lmd:METH_02935"/>
<dbReference type="CDD" id="cd01949">
    <property type="entry name" value="GGDEF"/>
    <property type="match status" value="1"/>
</dbReference>
<keyword evidence="3" id="KW-0472">Membrane</keyword>
<evidence type="ECO:0000256" key="3">
    <source>
        <dbReference type="SAM" id="Phobius"/>
    </source>
</evidence>
<evidence type="ECO:0000256" key="1">
    <source>
        <dbReference type="ARBA" id="ARBA00012528"/>
    </source>
</evidence>
<dbReference type="SUPFAM" id="SSF55073">
    <property type="entry name" value="Nucleotide cyclase"/>
    <property type="match status" value="1"/>
</dbReference>
<keyword evidence="3" id="KW-0812">Transmembrane</keyword>
<dbReference type="InterPro" id="IPR029787">
    <property type="entry name" value="Nucleotide_cyclase"/>
</dbReference>
<gene>
    <name evidence="5" type="ORF">METH_02935</name>
</gene>
<dbReference type="InterPro" id="IPR043128">
    <property type="entry name" value="Rev_trsase/Diguanyl_cyclase"/>
</dbReference>